<feature type="region of interest" description="Disordered" evidence="1">
    <location>
        <begin position="1"/>
        <end position="28"/>
    </location>
</feature>
<keyword evidence="3" id="KW-1185">Reference proteome</keyword>
<sequence>MMNSKLPDQPSGPRRNRHGRGRRGPLVPMHLPAYRSRQERFDDAVMASAQRLSERWAQKIEIIDFLIEPVPSDKLINQAQAIGDRIPLASSVPATAHERAKIIIFRLPIEQIADSPGELLDLVHQCIVHEVAQLWVKPISEVDPSYFPDDPDYE</sequence>
<dbReference type="EMBL" id="CP032549">
    <property type="protein sequence ID" value="QIV87794.1"/>
    <property type="molecule type" value="Genomic_DNA"/>
</dbReference>
<accession>A0A6H0SKE7</accession>
<reference evidence="2 3" key="1">
    <citation type="submission" date="2018-09" db="EMBL/GenBank/DDBJ databases">
        <title>Glutamicibacter mishrai S5-52T (LMG 29155T = KCTC 39846T).</title>
        <authorList>
            <person name="Das S.K."/>
        </authorList>
    </citation>
    <scope>NUCLEOTIDE SEQUENCE [LARGE SCALE GENOMIC DNA]</scope>
    <source>
        <strain evidence="2 3">S5-52</strain>
    </source>
</reference>
<dbReference type="InterPro" id="IPR010428">
    <property type="entry name" value="Zincin_1"/>
</dbReference>
<evidence type="ECO:0000313" key="2">
    <source>
        <dbReference type="EMBL" id="QIV87794.1"/>
    </source>
</evidence>
<dbReference type="Pfam" id="PF06262">
    <property type="entry name" value="Zincin_1"/>
    <property type="match status" value="1"/>
</dbReference>
<evidence type="ECO:0000313" key="3">
    <source>
        <dbReference type="Proteomes" id="UP000502331"/>
    </source>
</evidence>
<name>A0A6H0SKE7_9MICC</name>
<dbReference type="RefSeq" id="WP_172512365.1">
    <property type="nucleotide sequence ID" value="NZ_CP032549.1"/>
</dbReference>
<dbReference type="SUPFAM" id="SSF55486">
    <property type="entry name" value="Metalloproteases ('zincins'), catalytic domain"/>
    <property type="match status" value="1"/>
</dbReference>
<dbReference type="CDD" id="cd12954">
    <property type="entry name" value="MMP_TTHA0227_like_1"/>
    <property type="match status" value="1"/>
</dbReference>
<protein>
    <submittedName>
        <fullName evidence="2">Metallopeptidase family protein</fullName>
    </submittedName>
</protein>
<proteinExistence type="predicted"/>
<dbReference type="AlphaFoldDB" id="A0A6H0SKE7"/>
<dbReference type="Gene3D" id="3.30.2010.20">
    <property type="match status" value="1"/>
</dbReference>
<dbReference type="InterPro" id="IPR038555">
    <property type="entry name" value="Zincin_1_sf"/>
</dbReference>
<evidence type="ECO:0000256" key="1">
    <source>
        <dbReference type="SAM" id="MobiDB-lite"/>
    </source>
</evidence>
<dbReference type="Proteomes" id="UP000502331">
    <property type="component" value="Chromosome"/>
</dbReference>
<gene>
    <name evidence="2" type="ORF">D3791_12160</name>
</gene>
<feature type="compositionally biased region" description="Basic residues" evidence="1">
    <location>
        <begin position="14"/>
        <end position="23"/>
    </location>
</feature>
<organism evidence="2 3">
    <name type="scientific">Glutamicibacter mishrai</name>
    <dbReference type="NCBI Taxonomy" id="1775880"/>
    <lineage>
        <taxon>Bacteria</taxon>
        <taxon>Bacillati</taxon>
        <taxon>Actinomycetota</taxon>
        <taxon>Actinomycetes</taxon>
        <taxon>Micrococcales</taxon>
        <taxon>Micrococcaceae</taxon>
        <taxon>Glutamicibacter</taxon>
    </lineage>
</organism>